<accession>A0A6I3IQ58</accession>
<dbReference type="RefSeq" id="WP_154592178.1">
    <property type="nucleotide sequence ID" value="NZ_WLVL01000007.1"/>
</dbReference>
<reference evidence="1 2" key="1">
    <citation type="submission" date="2019-11" db="EMBL/GenBank/DDBJ databases">
        <title>Whole genome sequencing identifies a novel species of the genus Arsenicicoccus isolated from human blood.</title>
        <authorList>
            <person name="Jeong J.H."/>
            <person name="Kweon O.J."/>
            <person name="Kim H.R."/>
            <person name="Kim T.-H."/>
            <person name="Ha S.-M."/>
            <person name="Lee M.-K."/>
        </authorList>
    </citation>
    <scope>NUCLEOTIDE SEQUENCE [LARGE SCALE GENOMIC DNA]</scope>
    <source>
        <strain evidence="1 2">MKL-02</strain>
    </source>
</reference>
<dbReference type="AlphaFoldDB" id="A0A6I3IQ58"/>
<name>A0A6I3IQ58_9MICO</name>
<sequence length="106" mass="11415">MSQTIRHHWTGLKGRRALNFNWDAIDHDSVVLVTASEYALNAGAPETSQRFVGAASITVANVTPHGPPYDPNHGVTFVVDVAWGAPLNVVTDITVLDSKPVWIGTP</sequence>
<dbReference type="Proteomes" id="UP000431092">
    <property type="component" value="Unassembled WGS sequence"/>
</dbReference>
<comment type="caution">
    <text evidence="1">The sequence shown here is derived from an EMBL/GenBank/DDBJ whole genome shotgun (WGS) entry which is preliminary data.</text>
</comment>
<keyword evidence="2" id="KW-1185">Reference proteome</keyword>
<proteinExistence type="predicted"/>
<evidence type="ECO:0000313" key="2">
    <source>
        <dbReference type="Proteomes" id="UP000431092"/>
    </source>
</evidence>
<organism evidence="1 2">
    <name type="scientific">Arsenicicoccus cauae</name>
    <dbReference type="NCBI Taxonomy" id="2663847"/>
    <lineage>
        <taxon>Bacteria</taxon>
        <taxon>Bacillati</taxon>
        <taxon>Actinomycetota</taxon>
        <taxon>Actinomycetes</taxon>
        <taxon>Micrococcales</taxon>
        <taxon>Intrasporangiaceae</taxon>
        <taxon>Arsenicicoccus</taxon>
    </lineage>
</organism>
<gene>
    <name evidence="1" type="ORF">GGG17_02285</name>
</gene>
<evidence type="ECO:0000313" key="1">
    <source>
        <dbReference type="EMBL" id="MTB70819.1"/>
    </source>
</evidence>
<protein>
    <submittedName>
        <fullName evidence="1">Uncharacterized protein</fullName>
    </submittedName>
</protein>
<dbReference type="EMBL" id="WLVL01000007">
    <property type="protein sequence ID" value="MTB70819.1"/>
    <property type="molecule type" value="Genomic_DNA"/>
</dbReference>